<dbReference type="SUPFAM" id="SSF47413">
    <property type="entry name" value="lambda repressor-like DNA-binding domains"/>
    <property type="match status" value="1"/>
</dbReference>
<proteinExistence type="inferred from homology"/>
<name>A0A183CCC0_GLOPA</name>
<dbReference type="FunFam" id="1.10.260.40:FF:000005">
    <property type="entry name" value="One cut domain family member"/>
    <property type="match status" value="1"/>
</dbReference>
<reference evidence="20" key="1">
    <citation type="submission" date="2014-05" db="EMBL/GenBank/DDBJ databases">
        <title>The genome and life-stage specific transcriptomes of Globodera pallida elucidate key aspects of plant parasitism by a cyst nematode.</title>
        <authorList>
            <person name="Cotton J.A."/>
            <person name="Lilley C.J."/>
            <person name="Jones L.M."/>
            <person name="Kikuchi T."/>
            <person name="Reid A.J."/>
            <person name="Thorpe P."/>
            <person name="Tsai I.J."/>
            <person name="Beasley H."/>
            <person name="Blok V."/>
            <person name="Cock P.J.A."/>
            <person name="Van den Akker S.E."/>
            <person name="Holroyd N."/>
            <person name="Hunt M."/>
            <person name="Mantelin S."/>
            <person name="Naghra H."/>
            <person name="Pain A."/>
            <person name="Palomares-Rius J.E."/>
            <person name="Zarowiecki M."/>
            <person name="Berriman M."/>
            <person name="Jones J.T."/>
            <person name="Urwin P.E."/>
        </authorList>
    </citation>
    <scope>NUCLEOTIDE SEQUENCE [LARGE SCALE GENOMIC DNA]</scope>
    <source>
        <strain evidence="20">Lindley</strain>
    </source>
</reference>
<evidence type="ECO:0000256" key="14">
    <source>
        <dbReference type="PROSITE-ProRule" id="PRU00108"/>
    </source>
</evidence>
<evidence type="ECO:0000256" key="4">
    <source>
        <dbReference type="ARBA" id="ARBA00023002"/>
    </source>
</evidence>
<comment type="catalytic activity">
    <reaction evidence="12">
        <text>2-methyl-3-oxopropanoate + NAD(+) + CoA + H2O = propanoyl-CoA + hydrogencarbonate + NADH + H(+)</text>
        <dbReference type="Rhea" id="RHEA:20804"/>
        <dbReference type="ChEBI" id="CHEBI:15377"/>
        <dbReference type="ChEBI" id="CHEBI:15378"/>
        <dbReference type="ChEBI" id="CHEBI:17544"/>
        <dbReference type="ChEBI" id="CHEBI:57287"/>
        <dbReference type="ChEBI" id="CHEBI:57392"/>
        <dbReference type="ChEBI" id="CHEBI:57540"/>
        <dbReference type="ChEBI" id="CHEBI:57700"/>
        <dbReference type="ChEBI" id="CHEBI:57945"/>
        <dbReference type="EC" id="1.2.1.27"/>
    </reaction>
    <physiologicalReaction direction="left-to-right" evidence="12">
        <dbReference type="Rhea" id="RHEA:20805"/>
    </physiologicalReaction>
</comment>
<keyword evidence="9 16" id="KW-0804">Transcription</keyword>
<dbReference type="InterPro" id="IPR010982">
    <property type="entry name" value="Lambda_DNA-bd_dom_sf"/>
</dbReference>
<keyword evidence="5 16" id="KW-0805">Transcription regulation</keyword>
<evidence type="ECO:0000259" key="19">
    <source>
        <dbReference type="PROSITE" id="PS51042"/>
    </source>
</evidence>
<dbReference type="SUPFAM" id="SSF53720">
    <property type="entry name" value="ALDH-like"/>
    <property type="match status" value="1"/>
</dbReference>
<evidence type="ECO:0000256" key="17">
    <source>
        <dbReference type="SAM" id="MobiDB-lite"/>
    </source>
</evidence>
<feature type="region of interest" description="Disordered" evidence="17">
    <location>
        <begin position="781"/>
        <end position="808"/>
    </location>
</feature>
<evidence type="ECO:0000256" key="9">
    <source>
        <dbReference type="ARBA" id="ARBA00023163"/>
    </source>
</evidence>
<comment type="similarity">
    <text evidence="3">Belongs to the aldehyde dehydrogenase family.</text>
</comment>
<keyword evidence="20" id="KW-1185">Reference proteome</keyword>
<comment type="subcellular location">
    <subcellularLocation>
        <location evidence="1 14 15">Nucleus</location>
    </subcellularLocation>
</comment>
<dbReference type="GO" id="GO:0003677">
    <property type="term" value="F:DNA binding"/>
    <property type="evidence" value="ECO:0007669"/>
    <property type="project" value="UniProtKB-UniRule"/>
</dbReference>
<keyword evidence="10 14" id="KW-0539">Nucleus</keyword>
<feature type="domain" description="CUT" evidence="19">
    <location>
        <begin position="366"/>
        <end position="452"/>
    </location>
</feature>
<comment type="similarity">
    <text evidence="2 16">Belongs to the CUT homeobox family.</text>
</comment>
<keyword evidence="6" id="KW-0520">NAD</keyword>
<dbReference type="CDD" id="cd07085">
    <property type="entry name" value="ALDH_F6_MMSDH"/>
    <property type="match status" value="1"/>
</dbReference>
<dbReference type="FunFam" id="1.10.10.60:FF:000054">
    <property type="entry name" value="One cut domain family member"/>
    <property type="match status" value="1"/>
</dbReference>
<evidence type="ECO:0000256" key="6">
    <source>
        <dbReference type="ARBA" id="ARBA00023027"/>
    </source>
</evidence>
<feature type="region of interest" description="Disordered" evidence="17">
    <location>
        <begin position="459"/>
        <end position="493"/>
    </location>
</feature>
<dbReference type="Proteomes" id="UP000050741">
    <property type="component" value="Unassembled WGS sequence"/>
</dbReference>
<dbReference type="Gene3D" id="3.40.605.10">
    <property type="entry name" value="Aldehyde Dehydrogenase, Chain A, domain 1"/>
    <property type="match status" value="1"/>
</dbReference>
<feature type="DNA-binding region" description="Homeobox" evidence="14">
    <location>
        <begin position="489"/>
        <end position="548"/>
    </location>
</feature>
<dbReference type="InterPro" id="IPR016160">
    <property type="entry name" value="Ald_DH_CS_CYS"/>
</dbReference>
<reference evidence="21" key="2">
    <citation type="submission" date="2016-06" db="UniProtKB">
        <authorList>
            <consortium name="WormBaseParasite"/>
        </authorList>
    </citation>
    <scope>IDENTIFICATION</scope>
</reference>
<protein>
    <recommendedName>
        <fullName evidence="16">One cut domain family member</fullName>
    </recommendedName>
</protein>
<evidence type="ECO:0000256" key="15">
    <source>
        <dbReference type="RuleBase" id="RU000682"/>
    </source>
</evidence>
<evidence type="ECO:0000313" key="21">
    <source>
        <dbReference type="WBParaSite" id="GPLIN_001052100"/>
    </source>
</evidence>
<dbReference type="SUPFAM" id="SSF46689">
    <property type="entry name" value="Homeodomain-like"/>
    <property type="match status" value="1"/>
</dbReference>
<evidence type="ECO:0000313" key="20">
    <source>
        <dbReference type="Proteomes" id="UP000050741"/>
    </source>
</evidence>
<dbReference type="GO" id="GO:0006210">
    <property type="term" value="P:thymine catabolic process"/>
    <property type="evidence" value="ECO:0007669"/>
    <property type="project" value="TreeGrafter"/>
</dbReference>
<dbReference type="InterPro" id="IPR003350">
    <property type="entry name" value="CUT_dom"/>
</dbReference>
<feature type="domain" description="Homeobox" evidence="18">
    <location>
        <begin position="487"/>
        <end position="547"/>
    </location>
</feature>
<evidence type="ECO:0000256" key="8">
    <source>
        <dbReference type="ARBA" id="ARBA00023155"/>
    </source>
</evidence>
<feature type="compositionally biased region" description="Basic and acidic residues" evidence="17">
    <location>
        <begin position="843"/>
        <end position="852"/>
    </location>
</feature>
<sequence length="1395" mass="153732">MEPPAVTSCGVGGHSSSGLSDGSGGQLKRDLSAVAGFIQIDPQISFNSANRFEELPENFLETISPQQGHPGHHHALLAGLGGLHHEGDGNASHVTTCPQLAPLTTVSMAGASAGNSGYSGAVPMSSSSHYLAAFKMESMEQQQHLGQHSQLHPNLLEKTNFGNGPAGLLSPLHLEGSRRGDPEGSLGLLSSVSVSHLHRPNGGSRTSDLLNGIRRSTNNVAYIKEEINPVSELGGYQSATSVPHHHDTYGDSGAYSMQGPTAQELERMANAETPPALSNVEITSSILASLSRDSPPPNIQQHSPHQATHFIVHQMSRQPHQHQMVQRHAVNPAAAKQQTHNQNMTQNSQGVPRATYSTTDTSDPLNAEIDDEIYIDTKDLCKRVAYELKQHSIPQAIFAERILCRSQGTLSDLLRNPKPWNRLKSGRETFRRMFNWLQQPLHIRLSILDMYKGPMASGVIPPPTPAQNSRHHHRNRRISDGHEDGNPPQKRPRLVFTDIQKRTLQAIFKETQRPSREMQQTIAEHLRLDMSTVSNFFMNARRRSRNGNGMGDEPAPYQQVQTITPPPDSPPTAQQHHRIIVTTSEHQQLHDQQQQSHHHPLPVTDVITTARRSQKSSGIHHYLHHNTHSSASNLSHIEETVDEVVTRSVAYARSKQQQQEQHQQQQFALAMQQNIGAQLMDHRQQQAPIWEEDDLSTAGGDEIIENSHVQSVEPSELQFLDESVVDEEVGDEREIPLHQHKMEKEEESAFDDHSDISAAAKSIFGSSFTCKKREVYRSDDEDNYLNTTEEAEEGPKTPPPSTSMNMVVEGKSNDDEKIRDIETERTEMIEAEAPTEPGTPLRQTDENSVRDDGAGTCRLRSEDAQQTSAAIGPKEETEEESIRFSRMLFLPISSCRKFLLLGKAVPSVYCSSNGRFVSTVPNWIHGQRVESKTSEWIELTNPATNEVIGRVPESTGEEMQAAVDSCKSAFRSWRNTSVVSRQQCMFKLQELIKRDIKKLAKNVTEEQGKTLSDAEGDVFRGLQVVEFACSAGSLLLGEHLPNIAKDMETYSVRFPLGVTAGICPFNFPAMIPLWMFPLALVSGNTMLLKPSEQDPGATMMLVELAKEAGIPDGCVNVIHGTRNAVTFICEQPDIKAISFVGSDQAFIYERGSKFGKRVQSNMGAKNHGVILPDANKEHALNQVTAAAFGAAGQRCMALSTAIFVGDARGWIPELIERAQKLNAKKRILELVESARREGADVALDGTKATVKGFEKGNFVGPTVITGVKPEMLCYKEEIFGPVLCVLETGTLDEAMDLINKNPYGNGTALFTRSGVAAHRFVSEIDVGQVGINVPIPVPLPMFSFTGSRGSFLGDSNFYGRAGLNFYTQIRTVTQLWRSEDASPESKPQLSFPQLK</sequence>
<evidence type="ECO:0000259" key="18">
    <source>
        <dbReference type="PROSITE" id="PS50071"/>
    </source>
</evidence>
<organism evidence="20 21">
    <name type="scientific">Globodera pallida</name>
    <name type="common">Potato cyst nematode worm</name>
    <name type="synonym">Heterodera pallida</name>
    <dbReference type="NCBI Taxonomy" id="36090"/>
    <lineage>
        <taxon>Eukaryota</taxon>
        <taxon>Metazoa</taxon>
        <taxon>Ecdysozoa</taxon>
        <taxon>Nematoda</taxon>
        <taxon>Chromadorea</taxon>
        <taxon>Rhabditida</taxon>
        <taxon>Tylenchina</taxon>
        <taxon>Tylenchomorpha</taxon>
        <taxon>Tylenchoidea</taxon>
        <taxon>Heteroderidae</taxon>
        <taxon>Heteroderinae</taxon>
        <taxon>Globodera</taxon>
    </lineage>
</organism>
<evidence type="ECO:0000256" key="5">
    <source>
        <dbReference type="ARBA" id="ARBA00023015"/>
    </source>
</evidence>
<dbReference type="InterPro" id="IPR016163">
    <property type="entry name" value="Ald_DH_C"/>
</dbReference>
<dbReference type="Gene3D" id="1.10.10.60">
    <property type="entry name" value="Homeodomain-like"/>
    <property type="match status" value="1"/>
</dbReference>
<accession>A0A183CCC0</accession>
<dbReference type="InterPro" id="IPR016161">
    <property type="entry name" value="Ald_DH/histidinol_DH"/>
</dbReference>
<evidence type="ECO:0000256" key="11">
    <source>
        <dbReference type="ARBA" id="ARBA00037458"/>
    </source>
</evidence>
<feature type="region of interest" description="Disordered" evidence="17">
    <location>
        <begin position="832"/>
        <end position="852"/>
    </location>
</feature>
<dbReference type="InterPro" id="IPR001356">
    <property type="entry name" value="HD"/>
</dbReference>
<evidence type="ECO:0000256" key="12">
    <source>
        <dbReference type="ARBA" id="ARBA00047644"/>
    </source>
</evidence>
<feature type="compositionally biased region" description="Gly residues" evidence="17">
    <location>
        <begin position="10"/>
        <end position="25"/>
    </location>
</feature>
<evidence type="ECO:0000256" key="2">
    <source>
        <dbReference type="ARBA" id="ARBA00008190"/>
    </source>
</evidence>
<dbReference type="WBParaSite" id="GPLIN_001052100">
    <property type="protein sequence ID" value="GPLIN_001052100"/>
    <property type="gene ID" value="GPLIN_001052100"/>
</dbReference>
<dbReference type="FunFam" id="3.40.309.10:FF:000002">
    <property type="entry name" value="Methylmalonate-semialdehyde dehydrogenase (Acylating)"/>
    <property type="match status" value="1"/>
</dbReference>
<dbReference type="PROSITE" id="PS51042">
    <property type="entry name" value="CUT"/>
    <property type="match status" value="1"/>
</dbReference>
<dbReference type="GO" id="GO:0005739">
    <property type="term" value="C:mitochondrion"/>
    <property type="evidence" value="ECO:0007669"/>
    <property type="project" value="TreeGrafter"/>
</dbReference>
<keyword evidence="7 14" id="KW-0238">DNA-binding</keyword>
<dbReference type="GO" id="GO:0004491">
    <property type="term" value="F:methylmalonate-semialdehyde dehydrogenase (acylating, NAD) activity"/>
    <property type="evidence" value="ECO:0007669"/>
    <property type="project" value="UniProtKB-EC"/>
</dbReference>
<dbReference type="PROSITE" id="PS00070">
    <property type="entry name" value="ALDEHYDE_DEHYDR_CYS"/>
    <property type="match status" value="1"/>
</dbReference>
<dbReference type="InterPro" id="IPR015590">
    <property type="entry name" value="Aldehyde_DH_dom"/>
</dbReference>
<keyword evidence="4" id="KW-0560">Oxidoreductase</keyword>
<evidence type="ECO:0000256" key="3">
    <source>
        <dbReference type="ARBA" id="ARBA00009986"/>
    </source>
</evidence>
<dbReference type="InterPro" id="IPR009057">
    <property type="entry name" value="Homeodomain-like_sf"/>
</dbReference>
<dbReference type="Pfam" id="PF00171">
    <property type="entry name" value="Aldedh"/>
    <property type="match status" value="1"/>
</dbReference>
<feature type="region of interest" description="Disordered" evidence="17">
    <location>
        <begin position="544"/>
        <end position="575"/>
    </location>
</feature>
<evidence type="ECO:0000256" key="13">
    <source>
        <dbReference type="ARBA" id="ARBA00048821"/>
    </source>
</evidence>
<comment type="catalytic activity">
    <reaction evidence="13">
        <text>3-oxopropanoate + NAD(+) + CoA + H2O = hydrogencarbonate + acetyl-CoA + NADH + H(+)</text>
        <dbReference type="Rhea" id="RHEA:76615"/>
        <dbReference type="ChEBI" id="CHEBI:15377"/>
        <dbReference type="ChEBI" id="CHEBI:15378"/>
        <dbReference type="ChEBI" id="CHEBI:17544"/>
        <dbReference type="ChEBI" id="CHEBI:33190"/>
        <dbReference type="ChEBI" id="CHEBI:57287"/>
        <dbReference type="ChEBI" id="CHEBI:57288"/>
        <dbReference type="ChEBI" id="CHEBI:57540"/>
        <dbReference type="ChEBI" id="CHEBI:57945"/>
        <dbReference type="EC" id="1.2.1.27"/>
    </reaction>
    <physiologicalReaction direction="left-to-right" evidence="13">
        <dbReference type="Rhea" id="RHEA:76616"/>
    </physiologicalReaction>
</comment>
<dbReference type="Pfam" id="PF02376">
    <property type="entry name" value="CUT"/>
    <property type="match status" value="1"/>
</dbReference>
<feature type="region of interest" description="Disordered" evidence="17">
    <location>
        <begin position="1"/>
        <end position="25"/>
    </location>
</feature>
<dbReference type="CDD" id="cd00086">
    <property type="entry name" value="homeodomain"/>
    <property type="match status" value="1"/>
</dbReference>
<feature type="region of interest" description="Disordered" evidence="17">
    <location>
        <begin position="340"/>
        <end position="363"/>
    </location>
</feature>
<dbReference type="Gene3D" id="1.10.260.40">
    <property type="entry name" value="lambda repressor-like DNA-binding domains"/>
    <property type="match status" value="1"/>
</dbReference>
<evidence type="ECO:0000256" key="7">
    <source>
        <dbReference type="ARBA" id="ARBA00023125"/>
    </source>
</evidence>
<dbReference type="PANTHER" id="PTHR43866:SF3">
    <property type="entry name" value="METHYLMALONATE-SEMIALDEHYDE DEHYDROGENASE [ACYLATING], MITOCHONDRIAL"/>
    <property type="match status" value="1"/>
</dbReference>
<dbReference type="FunFam" id="3.40.605.10:FF:000003">
    <property type="entry name" value="Methylmalonate-semialdehyde dehydrogenase [acylating]"/>
    <property type="match status" value="1"/>
</dbReference>
<dbReference type="InterPro" id="IPR010061">
    <property type="entry name" value="MeMal-semiAld_DH"/>
</dbReference>
<keyword evidence="8 14" id="KW-0371">Homeobox</keyword>
<dbReference type="GO" id="GO:0006574">
    <property type="term" value="P:L-valine catabolic process"/>
    <property type="evidence" value="ECO:0007669"/>
    <property type="project" value="TreeGrafter"/>
</dbReference>
<dbReference type="PROSITE" id="PS50071">
    <property type="entry name" value="HOMEOBOX_2"/>
    <property type="match status" value="1"/>
</dbReference>
<dbReference type="InterPro" id="IPR016162">
    <property type="entry name" value="Ald_DH_N"/>
</dbReference>
<evidence type="ECO:0000256" key="10">
    <source>
        <dbReference type="ARBA" id="ARBA00023242"/>
    </source>
</evidence>
<dbReference type="SMART" id="SM01109">
    <property type="entry name" value="CUT"/>
    <property type="match status" value="1"/>
</dbReference>
<dbReference type="SMART" id="SM00389">
    <property type="entry name" value="HOX"/>
    <property type="match status" value="1"/>
</dbReference>
<dbReference type="Pfam" id="PF00046">
    <property type="entry name" value="Homeodomain"/>
    <property type="match status" value="1"/>
</dbReference>
<dbReference type="GO" id="GO:0005634">
    <property type="term" value="C:nucleus"/>
    <property type="evidence" value="ECO:0007669"/>
    <property type="project" value="UniProtKB-SubCell"/>
</dbReference>
<dbReference type="Gene3D" id="3.40.309.10">
    <property type="entry name" value="Aldehyde Dehydrogenase, Chain A, domain 2"/>
    <property type="match status" value="1"/>
</dbReference>
<evidence type="ECO:0000256" key="1">
    <source>
        <dbReference type="ARBA" id="ARBA00004123"/>
    </source>
</evidence>
<dbReference type="NCBIfam" id="TIGR01722">
    <property type="entry name" value="MMSDH"/>
    <property type="match status" value="1"/>
</dbReference>
<dbReference type="PANTHER" id="PTHR43866">
    <property type="entry name" value="MALONATE-SEMIALDEHYDE DEHYDROGENASE"/>
    <property type="match status" value="1"/>
</dbReference>
<comment type="function">
    <text evidence="11">Probable malonate and methylmalonate semialdehyde dehydrogenase involved in the catabolism of valine, thymine, and compounds catabolized by way of beta-alanine, including uracil and cytidine.</text>
</comment>
<evidence type="ECO:0000256" key="16">
    <source>
        <dbReference type="RuleBase" id="RU361129"/>
    </source>
</evidence>